<dbReference type="GO" id="GO:0016020">
    <property type="term" value="C:membrane"/>
    <property type="evidence" value="ECO:0007669"/>
    <property type="project" value="InterPro"/>
</dbReference>
<gene>
    <name evidence="1" type="ORF">MM415B02766_0004</name>
</gene>
<name>A0A6M3L4F9_9ZZZZ</name>
<dbReference type="AlphaFoldDB" id="A0A6M3L4F9"/>
<reference evidence="1" key="1">
    <citation type="submission" date="2020-03" db="EMBL/GenBank/DDBJ databases">
        <title>The deep terrestrial virosphere.</title>
        <authorList>
            <person name="Holmfeldt K."/>
            <person name="Nilsson E."/>
            <person name="Simone D."/>
            <person name="Lopez-Fernandez M."/>
            <person name="Wu X."/>
            <person name="de Brujin I."/>
            <person name="Lundin D."/>
            <person name="Andersson A."/>
            <person name="Bertilsson S."/>
            <person name="Dopson M."/>
        </authorList>
    </citation>
    <scope>NUCLEOTIDE SEQUENCE</scope>
    <source>
        <strain evidence="1">MM415B02766</strain>
    </source>
</reference>
<protein>
    <recommendedName>
        <fullName evidence="2">Peptidase</fullName>
    </recommendedName>
</protein>
<organism evidence="1">
    <name type="scientific">viral metagenome</name>
    <dbReference type="NCBI Taxonomy" id="1070528"/>
    <lineage>
        <taxon>unclassified sequences</taxon>
        <taxon>metagenomes</taxon>
        <taxon>organismal metagenomes</taxon>
    </lineage>
</organism>
<accession>A0A6M3L4F9</accession>
<sequence>MKRFIEILSNLLALIYRKMATNEQISPRDIIPQKNIKYFPQTETIGISGIKPKVWLTTVQDTNSMDGLIDYGHTVLLINSFDKADLAIGDIIVYSAPGGQIIHRIVKITEDEQGRLYTCKGDNNPEKDPYLIRTENISWLCIGIIY</sequence>
<evidence type="ECO:0008006" key="2">
    <source>
        <dbReference type="Google" id="ProtNLM"/>
    </source>
</evidence>
<dbReference type="GO" id="GO:0008233">
    <property type="term" value="F:peptidase activity"/>
    <property type="evidence" value="ECO:0007669"/>
    <property type="project" value="InterPro"/>
</dbReference>
<dbReference type="EMBL" id="MT142776">
    <property type="protein sequence ID" value="QJA88404.1"/>
    <property type="molecule type" value="Genomic_DNA"/>
</dbReference>
<proteinExistence type="predicted"/>
<dbReference type="GO" id="GO:0006465">
    <property type="term" value="P:signal peptide processing"/>
    <property type="evidence" value="ECO:0007669"/>
    <property type="project" value="InterPro"/>
</dbReference>
<dbReference type="InterPro" id="IPR001733">
    <property type="entry name" value="Peptidase_S26B"/>
</dbReference>
<dbReference type="CDD" id="cd06462">
    <property type="entry name" value="Peptidase_S24_S26"/>
    <property type="match status" value="1"/>
</dbReference>
<evidence type="ECO:0000313" key="1">
    <source>
        <dbReference type="EMBL" id="QJA88404.1"/>
    </source>
</evidence>
<dbReference type="NCBIfam" id="TIGR02228">
    <property type="entry name" value="sigpep_I_arch"/>
    <property type="match status" value="1"/>
</dbReference>